<evidence type="ECO:0000256" key="4">
    <source>
        <dbReference type="ARBA" id="ARBA00022451"/>
    </source>
</evidence>
<organism evidence="13 14">
    <name type="scientific">Phyllostomus discolor</name>
    <name type="common">pale spear-nosed bat</name>
    <dbReference type="NCBI Taxonomy" id="89673"/>
    <lineage>
        <taxon>Eukaryota</taxon>
        <taxon>Metazoa</taxon>
        <taxon>Chordata</taxon>
        <taxon>Craniata</taxon>
        <taxon>Vertebrata</taxon>
        <taxon>Euteleostomi</taxon>
        <taxon>Mammalia</taxon>
        <taxon>Eutheria</taxon>
        <taxon>Laurasiatheria</taxon>
        <taxon>Chiroptera</taxon>
        <taxon>Yangochiroptera</taxon>
        <taxon>Phyllostomidae</taxon>
        <taxon>Phyllostominae</taxon>
        <taxon>Phyllostomus</taxon>
    </lineage>
</organism>
<dbReference type="InterPro" id="IPR001039">
    <property type="entry name" value="MHC_I_a_a1/a2"/>
</dbReference>
<proteinExistence type="inferred from homology"/>
<dbReference type="InterPro" id="IPR011162">
    <property type="entry name" value="MHC_I/II-like_Ag-recog"/>
</dbReference>
<dbReference type="GO" id="GO:0001916">
    <property type="term" value="P:positive regulation of T cell mediated cytotoxicity"/>
    <property type="evidence" value="ECO:0007669"/>
    <property type="project" value="TreeGrafter"/>
</dbReference>
<accession>A0A7E6CQI5</accession>
<name>A0A7E6CQI5_9CHIR</name>
<evidence type="ECO:0000313" key="13">
    <source>
        <dbReference type="Proteomes" id="UP000504628"/>
    </source>
</evidence>
<dbReference type="RefSeq" id="XP_035869233.1">
    <property type="nucleotide sequence ID" value="XM_036013340.1"/>
</dbReference>
<dbReference type="Gene3D" id="2.60.40.10">
    <property type="entry name" value="Immunoglobulins"/>
    <property type="match status" value="1"/>
</dbReference>
<keyword evidence="7 11" id="KW-1133">Transmembrane helix</keyword>
<evidence type="ECO:0000256" key="3">
    <source>
        <dbReference type="ARBA" id="ARBA00006909"/>
    </source>
</evidence>
<dbReference type="InterPro" id="IPR011161">
    <property type="entry name" value="MHC_I-like_Ag-recog"/>
</dbReference>
<dbReference type="PRINTS" id="PR01638">
    <property type="entry name" value="MHCCLASSI"/>
</dbReference>
<keyword evidence="4" id="KW-0490">MHC I</keyword>
<dbReference type="SUPFAM" id="SSF48726">
    <property type="entry name" value="Immunoglobulin"/>
    <property type="match status" value="1"/>
</dbReference>
<dbReference type="FunFam" id="2.60.40.10:FF:000014">
    <property type="entry name" value="H-2 class I histocompatibility antigen, alpha chain"/>
    <property type="match status" value="1"/>
</dbReference>
<evidence type="ECO:0000256" key="1">
    <source>
        <dbReference type="ARBA" id="ARBA00002297"/>
    </source>
</evidence>
<keyword evidence="8 11" id="KW-0472">Membrane</keyword>
<comment type="function">
    <text evidence="1">Involved in the presentation of foreign antigens to the immune system.</text>
</comment>
<dbReference type="InterPro" id="IPR036179">
    <property type="entry name" value="Ig-like_dom_sf"/>
</dbReference>
<dbReference type="SUPFAM" id="SSF54452">
    <property type="entry name" value="MHC antigen-recognition domain"/>
    <property type="match status" value="1"/>
</dbReference>
<evidence type="ECO:0000256" key="11">
    <source>
        <dbReference type="SAM" id="Phobius"/>
    </source>
</evidence>
<evidence type="ECO:0000256" key="9">
    <source>
        <dbReference type="ARBA" id="ARBA00023180"/>
    </source>
</evidence>
<evidence type="ECO:0000256" key="7">
    <source>
        <dbReference type="ARBA" id="ARBA00022989"/>
    </source>
</evidence>
<sequence>MVSGTLFSPVKSRQSSRPMWVMGPRPLLLLLSGALALTETWAGPHSLRYFHTSVHGPGRGQHQYTVVVYVDNTEIVRFDSDAASARLEPRVPWVEQPWVEQEDPDFWKEQTREIQHNEQRSRANLNKLCVHYNQSEDVSPTWQEMTGCVMGSDWRFLRGFSKFAYDGADFVALNQDLRSWTAAAGVSSRDVVRVPDPDVRRVFLEDTCLRRLHLFLEKGKGTLLRADPPKTHLTHHPISDHEVTLRCWALGFYPADITLTWQCDEKNLTQDMELVDTRPAGDGTFQMWAAVAVPLGEEQRYTCHVQHQGLPEPLTLRWEPPPQTTITITTITIVGIAAALGLLGAAAAGAVLWKRKRSGRGRKSCTQAACSDSAQGSDVSLTAPKGETLRQEVGVFGPRDTAGFWGFSEWDILSMRWLWENVTTSETDLNFFMTTFFPSMIQLPCLELGTKIVIAASPWDFKDP</sequence>
<evidence type="ECO:0000256" key="10">
    <source>
        <dbReference type="RuleBase" id="RU004439"/>
    </source>
</evidence>
<dbReference type="SMART" id="SM00407">
    <property type="entry name" value="IGc1"/>
    <property type="match status" value="1"/>
</dbReference>
<dbReference type="InterPro" id="IPR003597">
    <property type="entry name" value="Ig_C1-set"/>
</dbReference>
<dbReference type="GO" id="GO:0002476">
    <property type="term" value="P:antigen processing and presentation of endogenous peptide antigen via MHC class Ib"/>
    <property type="evidence" value="ECO:0007669"/>
    <property type="project" value="TreeGrafter"/>
</dbReference>
<dbReference type="GO" id="GO:0009897">
    <property type="term" value="C:external side of plasma membrane"/>
    <property type="evidence" value="ECO:0007669"/>
    <property type="project" value="TreeGrafter"/>
</dbReference>
<dbReference type="GO" id="GO:0042605">
    <property type="term" value="F:peptide antigen binding"/>
    <property type="evidence" value="ECO:0007669"/>
    <property type="project" value="TreeGrafter"/>
</dbReference>
<dbReference type="CDD" id="cd07698">
    <property type="entry name" value="IgC1_MHC_I_alpha3"/>
    <property type="match status" value="1"/>
</dbReference>
<dbReference type="GO" id="GO:0006955">
    <property type="term" value="P:immune response"/>
    <property type="evidence" value="ECO:0007669"/>
    <property type="project" value="InterPro"/>
</dbReference>
<dbReference type="GO" id="GO:0005615">
    <property type="term" value="C:extracellular space"/>
    <property type="evidence" value="ECO:0007669"/>
    <property type="project" value="TreeGrafter"/>
</dbReference>
<keyword evidence="13" id="KW-1185">Reference proteome</keyword>
<dbReference type="InterPro" id="IPR037055">
    <property type="entry name" value="MHC_I-like_Ag-recog_sf"/>
</dbReference>
<dbReference type="Gene3D" id="3.30.500.10">
    <property type="entry name" value="MHC class I-like antigen recognition-like"/>
    <property type="match status" value="1"/>
</dbReference>
<keyword evidence="6" id="KW-0391">Immunity</keyword>
<dbReference type="InterPro" id="IPR050208">
    <property type="entry name" value="MHC_class-I_related"/>
</dbReference>
<reference evidence="14" key="1">
    <citation type="submission" date="2025-08" db="UniProtKB">
        <authorList>
            <consortium name="RefSeq"/>
        </authorList>
    </citation>
    <scope>IDENTIFICATION</scope>
    <source>
        <tissue evidence="14">Muscle</tissue>
    </source>
</reference>
<dbReference type="OrthoDB" id="8936120at2759"/>
<dbReference type="FunFam" id="3.30.500.10:FF:000001">
    <property type="entry name" value="H-2 class I histocompatibility antigen, alpha chain"/>
    <property type="match status" value="1"/>
</dbReference>
<evidence type="ECO:0000256" key="5">
    <source>
        <dbReference type="ARBA" id="ARBA00022692"/>
    </source>
</evidence>
<dbReference type="PROSITE" id="PS00290">
    <property type="entry name" value="IG_MHC"/>
    <property type="match status" value="1"/>
</dbReference>
<feature type="transmembrane region" description="Helical" evidence="11">
    <location>
        <begin position="331"/>
        <end position="353"/>
    </location>
</feature>
<dbReference type="Pfam" id="PF00129">
    <property type="entry name" value="MHC_I"/>
    <property type="match status" value="1"/>
</dbReference>
<protein>
    <submittedName>
        <fullName evidence="14">Patr class I histocompatibility antigen, A-2 alpha chain-like isoform X1</fullName>
    </submittedName>
</protein>
<gene>
    <name evidence="14" type="primary">LOC114510840</name>
</gene>
<dbReference type="InterPro" id="IPR007110">
    <property type="entry name" value="Ig-like_dom"/>
</dbReference>
<dbReference type="PANTHER" id="PTHR16675:SF251">
    <property type="entry name" value="HLA CLASS I HISTOCOMPATIBILITY ANTIGEN, C ALPHA CHAIN"/>
    <property type="match status" value="1"/>
</dbReference>
<evidence type="ECO:0000256" key="8">
    <source>
        <dbReference type="ARBA" id="ARBA00023136"/>
    </source>
</evidence>
<dbReference type="InterPro" id="IPR003006">
    <property type="entry name" value="Ig/MHC_CS"/>
</dbReference>
<comment type="similarity">
    <text evidence="3 10">Belongs to the MHC class I family.</text>
</comment>
<evidence type="ECO:0000313" key="14">
    <source>
        <dbReference type="RefSeq" id="XP_035869233.1"/>
    </source>
</evidence>
<comment type="subcellular location">
    <subcellularLocation>
        <location evidence="2">Membrane</location>
        <topology evidence="2">Single-pass type I membrane protein</topology>
    </subcellularLocation>
</comment>
<dbReference type="GO" id="GO:0002486">
    <property type="term" value="P:antigen processing and presentation of endogenous peptide antigen via MHC class I via ER pathway, TAP-independent"/>
    <property type="evidence" value="ECO:0007669"/>
    <property type="project" value="TreeGrafter"/>
</dbReference>
<evidence type="ECO:0000256" key="2">
    <source>
        <dbReference type="ARBA" id="ARBA00004479"/>
    </source>
</evidence>
<dbReference type="InterPro" id="IPR010579">
    <property type="entry name" value="MHC_I_a_C"/>
</dbReference>
<dbReference type="Pfam" id="PF07654">
    <property type="entry name" value="C1-set"/>
    <property type="match status" value="1"/>
</dbReference>
<dbReference type="GO" id="GO:0030670">
    <property type="term" value="C:phagocytic vesicle membrane"/>
    <property type="evidence" value="ECO:0007669"/>
    <property type="project" value="UniProtKB-ARBA"/>
</dbReference>
<dbReference type="PROSITE" id="PS50835">
    <property type="entry name" value="IG_LIKE"/>
    <property type="match status" value="1"/>
</dbReference>
<dbReference type="InParanoid" id="A0A7E6CQI5"/>
<dbReference type="Proteomes" id="UP000504628">
    <property type="component" value="Chromosome 12"/>
</dbReference>
<evidence type="ECO:0000259" key="12">
    <source>
        <dbReference type="PROSITE" id="PS50835"/>
    </source>
</evidence>
<evidence type="ECO:0000256" key="6">
    <source>
        <dbReference type="ARBA" id="ARBA00022859"/>
    </source>
</evidence>
<dbReference type="GO" id="GO:0005102">
    <property type="term" value="F:signaling receptor binding"/>
    <property type="evidence" value="ECO:0007669"/>
    <property type="project" value="TreeGrafter"/>
</dbReference>
<keyword evidence="9" id="KW-0325">Glycoprotein</keyword>
<dbReference type="GO" id="GO:0042612">
    <property type="term" value="C:MHC class I protein complex"/>
    <property type="evidence" value="ECO:0007669"/>
    <property type="project" value="UniProtKB-KW"/>
</dbReference>
<dbReference type="Pfam" id="PF06623">
    <property type="entry name" value="MHC_I_C"/>
    <property type="match status" value="1"/>
</dbReference>
<feature type="domain" description="Ig-like" evidence="12">
    <location>
        <begin position="229"/>
        <end position="317"/>
    </location>
</feature>
<dbReference type="PANTHER" id="PTHR16675">
    <property type="entry name" value="MHC CLASS I-RELATED"/>
    <property type="match status" value="1"/>
</dbReference>
<dbReference type="GeneID" id="114510840"/>
<keyword evidence="5 11" id="KW-0812">Transmembrane</keyword>
<dbReference type="AlphaFoldDB" id="A0A7E6CQI5"/>
<dbReference type="GO" id="GO:0098553">
    <property type="term" value="C:lumenal side of endoplasmic reticulum membrane"/>
    <property type="evidence" value="ECO:0007669"/>
    <property type="project" value="UniProtKB-ARBA"/>
</dbReference>
<dbReference type="InterPro" id="IPR013783">
    <property type="entry name" value="Ig-like_fold"/>
</dbReference>